<keyword evidence="2" id="KW-1185">Reference proteome</keyword>
<evidence type="ECO:0000313" key="1">
    <source>
        <dbReference type="EMBL" id="OCH85698.1"/>
    </source>
</evidence>
<sequence>MYSGFHIDRRLLRKVCTDGVFSGTSVTEAHWLKAHWSMSRVAATFGAVSSAGFPKGPPNSSCVYLLRSTRLSI</sequence>
<dbReference type="Proteomes" id="UP000250043">
    <property type="component" value="Unassembled WGS sequence"/>
</dbReference>
<protein>
    <submittedName>
        <fullName evidence="1">Uncharacterized protein</fullName>
    </submittedName>
</protein>
<dbReference type="AlphaFoldDB" id="A0A8E2AJJ1"/>
<reference evidence="1 2" key="1">
    <citation type="submission" date="2016-07" db="EMBL/GenBank/DDBJ databases">
        <title>Draft genome of the white-rot fungus Obba rivulosa 3A-2.</title>
        <authorList>
            <consortium name="DOE Joint Genome Institute"/>
            <person name="Miettinen O."/>
            <person name="Riley R."/>
            <person name="Acob R."/>
            <person name="Barry K."/>
            <person name="Cullen D."/>
            <person name="De Vries R."/>
            <person name="Hainaut M."/>
            <person name="Hatakka A."/>
            <person name="Henrissat B."/>
            <person name="Hilden K."/>
            <person name="Kuo R."/>
            <person name="Labutti K."/>
            <person name="Lipzen A."/>
            <person name="Makela M.R."/>
            <person name="Sandor L."/>
            <person name="Spatafora J.W."/>
            <person name="Grigoriev I.V."/>
            <person name="Hibbett D.S."/>
        </authorList>
    </citation>
    <scope>NUCLEOTIDE SEQUENCE [LARGE SCALE GENOMIC DNA]</scope>
    <source>
        <strain evidence="1 2">3A-2</strain>
    </source>
</reference>
<gene>
    <name evidence="1" type="ORF">OBBRIDRAFT_288889</name>
</gene>
<organism evidence="1 2">
    <name type="scientific">Obba rivulosa</name>
    <dbReference type="NCBI Taxonomy" id="1052685"/>
    <lineage>
        <taxon>Eukaryota</taxon>
        <taxon>Fungi</taxon>
        <taxon>Dikarya</taxon>
        <taxon>Basidiomycota</taxon>
        <taxon>Agaricomycotina</taxon>
        <taxon>Agaricomycetes</taxon>
        <taxon>Polyporales</taxon>
        <taxon>Gelatoporiaceae</taxon>
        <taxon>Obba</taxon>
    </lineage>
</organism>
<name>A0A8E2AJJ1_9APHY</name>
<dbReference type="EMBL" id="KV722568">
    <property type="protein sequence ID" value="OCH85698.1"/>
    <property type="molecule type" value="Genomic_DNA"/>
</dbReference>
<accession>A0A8E2AJJ1</accession>
<evidence type="ECO:0000313" key="2">
    <source>
        <dbReference type="Proteomes" id="UP000250043"/>
    </source>
</evidence>
<proteinExistence type="predicted"/>